<dbReference type="InParanoid" id="A0A5J5F5P1"/>
<reference evidence="2 3" key="1">
    <citation type="submission" date="2019-09" db="EMBL/GenBank/DDBJ databases">
        <title>Draft genome of the ectomycorrhizal ascomycete Sphaerosporella brunnea.</title>
        <authorList>
            <consortium name="DOE Joint Genome Institute"/>
            <person name="Benucci G.M."/>
            <person name="Marozzi G."/>
            <person name="Antonielli L."/>
            <person name="Sanchez S."/>
            <person name="Marco P."/>
            <person name="Wang X."/>
            <person name="Falini L.B."/>
            <person name="Barry K."/>
            <person name="Haridas S."/>
            <person name="Lipzen A."/>
            <person name="Labutti K."/>
            <person name="Grigoriev I.V."/>
            <person name="Murat C."/>
            <person name="Martin F."/>
            <person name="Albertini E."/>
            <person name="Donnini D."/>
            <person name="Bonito G."/>
        </authorList>
    </citation>
    <scope>NUCLEOTIDE SEQUENCE [LARGE SCALE GENOMIC DNA]</scope>
    <source>
        <strain evidence="2 3">Sb_GMNB300</strain>
    </source>
</reference>
<dbReference type="Proteomes" id="UP000326924">
    <property type="component" value="Unassembled WGS sequence"/>
</dbReference>
<protein>
    <submittedName>
        <fullName evidence="2">Uncharacterized protein</fullName>
    </submittedName>
</protein>
<feature type="region of interest" description="Disordered" evidence="1">
    <location>
        <begin position="201"/>
        <end position="230"/>
    </location>
</feature>
<evidence type="ECO:0000313" key="3">
    <source>
        <dbReference type="Proteomes" id="UP000326924"/>
    </source>
</evidence>
<sequence length="230" mass="25281">MSHSPHPPSAASLRPLLPSRKRLYNDRDRLCELLGIPRGDVRRCLMGRMRQRINKICRQLGNPLNRNYFEWDELEMARLVQDVTAALNKDRANGTHVIPAEAVDAVINRLCLDNMRSAKKKSRMKRSSSKKPEDAADGDGDDDDEMTVVSAPSATKDPASANAHIVGVPAAFPSLPDVLRAKHTAQPAAEGLRAEHMARPAAEAVPAEHMARPAADALPNVGHETRRDEI</sequence>
<keyword evidence="3" id="KW-1185">Reference proteome</keyword>
<feature type="region of interest" description="Disordered" evidence="1">
    <location>
        <begin position="117"/>
        <end position="148"/>
    </location>
</feature>
<organism evidence="2 3">
    <name type="scientific">Sphaerosporella brunnea</name>
    <dbReference type="NCBI Taxonomy" id="1250544"/>
    <lineage>
        <taxon>Eukaryota</taxon>
        <taxon>Fungi</taxon>
        <taxon>Dikarya</taxon>
        <taxon>Ascomycota</taxon>
        <taxon>Pezizomycotina</taxon>
        <taxon>Pezizomycetes</taxon>
        <taxon>Pezizales</taxon>
        <taxon>Pyronemataceae</taxon>
        <taxon>Sphaerosporella</taxon>
    </lineage>
</organism>
<evidence type="ECO:0000256" key="1">
    <source>
        <dbReference type="SAM" id="MobiDB-lite"/>
    </source>
</evidence>
<dbReference type="AlphaFoldDB" id="A0A5J5F5P1"/>
<dbReference type="EMBL" id="VXIS01000030">
    <property type="protein sequence ID" value="KAA8911916.1"/>
    <property type="molecule type" value="Genomic_DNA"/>
</dbReference>
<feature type="compositionally biased region" description="Acidic residues" evidence="1">
    <location>
        <begin position="135"/>
        <end position="146"/>
    </location>
</feature>
<feature type="compositionally biased region" description="Basic residues" evidence="1">
    <location>
        <begin position="117"/>
        <end position="129"/>
    </location>
</feature>
<accession>A0A5J5F5P1</accession>
<gene>
    <name evidence="2" type="ORF">FN846DRAFT_903983</name>
</gene>
<name>A0A5J5F5P1_9PEZI</name>
<comment type="caution">
    <text evidence="2">The sequence shown here is derived from an EMBL/GenBank/DDBJ whole genome shotgun (WGS) entry which is preliminary data.</text>
</comment>
<proteinExistence type="predicted"/>
<evidence type="ECO:0000313" key="2">
    <source>
        <dbReference type="EMBL" id="KAA8911916.1"/>
    </source>
</evidence>